<evidence type="ECO:0000256" key="1">
    <source>
        <dbReference type="SAM" id="Phobius"/>
    </source>
</evidence>
<dbReference type="SUPFAM" id="SSF53756">
    <property type="entry name" value="UDP-Glycosyltransferase/glycogen phosphorylase"/>
    <property type="match status" value="1"/>
</dbReference>
<dbReference type="InterPro" id="IPR001296">
    <property type="entry name" value="Glyco_trans_1"/>
</dbReference>
<keyword evidence="1" id="KW-1133">Transmembrane helix</keyword>
<feature type="transmembrane region" description="Helical" evidence="1">
    <location>
        <begin position="91"/>
        <end position="112"/>
    </location>
</feature>
<sequence length="420" mass="46499">MTEKKPKVLVITTTFPRWEDDVVPTFVSDLSNEVSKNGHEVVILAPHHPDAKKRGSVNNLQVHRYPYFYPLKYQKLNFQGQGMLKTITSSLLAAVQVPILMISLLIHTLFLVKTEDIEIIHSHWLVPNGLIGATVSTLCDCKHVMTLHAGGVFGLQRLPCATPISTYIHSKTDVVMPVSTHVWGEYKSMLDPSTPPSTNKYRIQPMGAHLSNYEIDTSDESSEKNKGSQPITCLYVGRIAEKKGIKYLIDAIDKIEVQASAFQTVIVGTGTLEDEIRDYAKEVGVNDLVEFTGWVSEEELKDWYISSDFVVLPSIEAESGDTEGMPTVITEAFASQNPVIASDVGGVSDVVVDGENGYLVKQKSATEIAAKISELLEEPEQRERLSENAFQSAEKLSWEHCGNVYASIFQRVGQKGESQV</sequence>
<dbReference type="AlphaFoldDB" id="A0A1H8WQ33"/>
<organism evidence="4 5">
    <name type="scientific">Halogranum amylolyticum</name>
    <dbReference type="NCBI Taxonomy" id="660520"/>
    <lineage>
        <taxon>Archaea</taxon>
        <taxon>Methanobacteriati</taxon>
        <taxon>Methanobacteriota</taxon>
        <taxon>Stenosarchaea group</taxon>
        <taxon>Halobacteria</taxon>
        <taxon>Halobacteriales</taxon>
        <taxon>Haloferacaceae</taxon>
    </lineage>
</organism>
<keyword evidence="5" id="KW-1185">Reference proteome</keyword>
<dbReference type="EMBL" id="FODV01000037">
    <property type="protein sequence ID" value="SEP29719.1"/>
    <property type="molecule type" value="Genomic_DNA"/>
</dbReference>
<protein>
    <submittedName>
        <fullName evidence="4">Glycosyltransferase involved in cell wall bisynthesis</fullName>
    </submittedName>
</protein>
<keyword evidence="4" id="KW-0808">Transferase</keyword>
<dbReference type="GO" id="GO:0016757">
    <property type="term" value="F:glycosyltransferase activity"/>
    <property type="evidence" value="ECO:0007669"/>
    <property type="project" value="InterPro"/>
</dbReference>
<evidence type="ECO:0000259" key="2">
    <source>
        <dbReference type="Pfam" id="PF00534"/>
    </source>
</evidence>
<dbReference type="CDD" id="cd03801">
    <property type="entry name" value="GT4_PimA-like"/>
    <property type="match status" value="1"/>
</dbReference>
<dbReference type="OrthoDB" id="307659at2157"/>
<evidence type="ECO:0000313" key="4">
    <source>
        <dbReference type="EMBL" id="SEP29719.1"/>
    </source>
</evidence>
<accession>A0A1H8WQ33</accession>
<dbReference type="RefSeq" id="WP_089828017.1">
    <property type="nucleotide sequence ID" value="NZ_FODV01000037.1"/>
</dbReference>
<dbReference type="InterPro" id="IPR028098">
    <property type="entry name" value="Glyco_trans_4-like_N"/>
</dbReference>
<dbReference type="PANTHER" id="PTHR45947:SF3">
    <property type="entry name" value="SULFOQUINOVOSYL TRANSFERASE SQD2"/>
    <property type="match status" value="1"/>
</dbReference>
<evidence type="ECO:0000313" key="5">
    <source>
        <dbReference type="Proteomes" id="UP000199126"/>
    </source>
</evidence>
<dbReference type="Pfam" id="PF00534">
    <property type="entry name" value="Glycos_transf_1"/>
    <property type="match status" value="1"/>
</dbReference>
<gene>
    <name evidence="4" type="ORF">SAMN04487948_1372</name>
</gene>
<reference evidence="5" key="1">
    <citation type="submission" date="2016-10" db="EMBL/GenBank/DDBJ databases">
        <authorList>
            <person name="Varghese N."/>
            <person name="Submissions S."/>
        </authorList>
    </citation>
    <scope>NUCLEOTIDE SEQUENCE [LARGE SCALE GENOMIC DNA]</scope>
    <source>
        <strain evidence="5">CGMCC 1.10121</strain>
    </source>
</reference>
<dbReference type="PANTHER" id="PTHR45947">
    <property type="entry name" value="SULFOQUINOVOSYL TRANSFERASE SQD2"/>
    <property type="match status" value="1"/>
</dbReference>
<dbReference type="Proteomes" id="UP000199126">
    <property type="component" value="Unassembled WGS sequence"/>
</dbReference>
<feature type="domain" description="Glycosyltransferase subfamily 4-like N-terminal" evidence="3">
    <location>
        <begin position="25"/>
        <end position="182"/>
    </location>
</feature>
<dbReference type="InterPro" id="IPR050194">
    <property type="entry name" value="Glycosyltransferase_grp1"/>
</dbReference>
<feature type="domain" description="Glycosyl transferase family 1" evidence="2">
    <location>
        <begin position="220"/>
        <end position="390"/>
    </location>
</feature>
<dbReference type="Pfam" id="PF13439">
    <property type="entry name" value="Glyco_transf_4"/>
    <property type="match status" value="1"/>
</dbReference>
<proteinExistence type="predicted"/>
<evidence type="ECO:0000259" key="3">
    <source>
        <dbReference type="Pfam" id="PF13439"/>
    </source>
</evidence>
<dbReference type="Gene3D" id="3.40.50.2000">
    <property type="entry name" value="Glycogen Phosphorylase B"/>
    <property type="match status" value="2"/>
</dbReference>
<keyword evidence="1" id="KW-0472">Membrane</keyword>
<keyword evidence="1" id="KW-0812">Transmembrane</keyword>
<name>A0A1H8WQ33_9EURY</name>